<dbReference type="Pfam" id="PF07727">
    <property type="entry name" value="RVT_2"/>
    <property type="match status" value="1"/>
</dbReference>
<dbReference type="AlphaFoldDB" id="A0AAV2SFP4"/>
<dbReference type="Proteomes" id="UP001497623">
    <property type="component" value="Unassembled WGS sequence"/>
</dbReference>
<dbReference type="InterPro" id="IPR013103">
    <property type="entry name" value="RVT_2"/>
</dbReference>
<dbReference type="CDD" id="cd09272">
    <property type="entry name" value="RNase_HI_RT_Ty1"/>
    <property type="match status" value="1"/>
</dbReference>
<dbReference type="PANTHER" id="PTHR11439">
    <property type="entry name" value="GAG-POL-RELATED RETROTRANSPOSON"/>
    <property type="match status" value="1"/>
</dbReference>
<evidence type="ECO:0000313" key="2">
    <source>
        <dbReference type="EMBL" id="CAL4195064.1"/>
    </source>
</evidence>
<feature type="domain" description="Reverse transcriptase Ty1/copia-type" evidence="1">
    <location>
        <begin position="2"/>
        <end position="181"/>
    </location>
</feature>
<feature type="non-terminal residue" evidence="2">
    <location>
        <position position="371"/>
    </location>
</feature>
<reference evidence="2 3" key="1">
    <citation type="submission" date="2024-05" db="EMBL/GenBank/DDBJ databases">
        <authorList>
            <person name="Wallberg A."/>
        </authorList>
    </citation>
    <scope>NUCLEOTIDE SEQUENCE [LARGE SCALE GENOMIC DNA]</scope>
</reference>
<protein>
    <recommendedName>
        <fullName evidence="1">Reverse transcriptase Ty1/copia-type domain-containing protein</fullName>
    </recommendedName>
</protein>
<dbReference type="InterPro" id="IPR043502">
    <property type="entry name" value="DNA/RNA_pol_sf"/>
</dbReference>
<evidence type="ECO:0000259" key="1">
    <source>
        <dbReference type="Pfam" id="PF07727"/>
    </source>
</evidence>
<name>A0AAV2SFP4_MEGNR</name>
<evidence type="ECO:0000313" key="3">
    <source>
        <dbReference type="Proteomes" id="UP001497623"/>
    </source>
</evidence>
<organism evidence="2 3">
    <name type="scientific">Meganyctiphanes norvegica</name>
    <name type="common">Northern krill</name>
    <name type="synonym">Thysanopoda norvegica</name>
    <dbReference type="NCBI Taxonomy" id="48144"/>
    <lineage>
        <taxon>Eukaryota</taxon>
        <taxon>Metazoa</taxon>
        <taxon>Ecdysozoa</taxon>
        <taxon>Arthropoda</taxon>
        <taxon>Crustacea</taxon>
        <taxon>Multicrustacea</taxon>
        <taxon>Malacostraca</taxon>
        <taxon>Eumalacostraca</taxon>
        <taxon>Eucarida</taxon>
        <taxon>Euphausiacea</taxon>
        <taxon>Euphausiidae</taxon>
        <taxon>Meganyctiphanes</taxon>
    </lineage>
</organism>
<dbReference type="PANTHER" id="PTHR11439:SF483">
    <property type="entry name" value="PEPTIDE SYNTHASE GLIP-LIKE, PUTATIVE (AFU_ORTHOLOGUE AFUA_3G12920)-RELATED"/>
    <property type="match status" value="1"/>
</dbReference>
<accession>A0AAV2SFP4</accession>
<proteinExistence type="predicted"/>
<dbReference type="EMBL" id="CAXKWB010071418">
    <property type="protein sequence ID" value="CAL4195064.1"/>
    <property type="molecule type" value="Genomic_DNA"/>
</dbReference>
<dbReference type="GO" id="GO:0071897">
    <property type="term" value="P:DNA biosynthetic process"/>
    <property type="evidence" value="ECO:0007669"/>
    <property type="project" value="UniProtKB-ARBA"/>
</dbReference>
<sequence length="371" mass="42400">MTSIRMLLQLAVAESLKVHQLDFDSAYLNAEIDCEIYMEPPELFPCNKPSEVLKIKKSLYGLKQSGRLWNEMLHAYLVEKNFTRSLVDTCVYTQFNGKSKMIILVWVDDLILAASDENELKMVKMEMQSHFKMKDLGVLKFFLGIEIQVEGNVIKMMQSKYIGRVLKRFRMTDCKPKDIPCTLGVNKELGLDSQLLDESRHRLYREMVGSIIYVMTGTRPDICYAVTLLSQHLANPTETHLKLCKDVIRYLKKTQFHALRFVKPKELSLTGFCDADWGGSKDRKSISGYCFTLNPKGALISWRSSKQRSVATSSCEAEYIALTEAVKESKFLRQLLSDMTGCGTESVLLYDDNQSAIKLAKNPVFHDRSKH</sequence>
<dbReference type="SUPFAM" id="SSF56672">
    <property type="entry name" value="DNA/RNA polymerases"/>
    <property type="match status" value="1"/>
</dbReference>
<comment type="caution">
    <text evidence="2">The sequence shown here is derived from an EMBL/GenBank/DDBJ whole genome shotgun (WGS) entry which is preliminary data.</text>
</comment>
<keyword evidence="3" id="KW-1185">Reference proteome</keyword>
<gene>
    <name evidence="2" type="ORF">MNOR_LOCUS37011</name>
</gene>